<evidence type="ECO:0000313" key="2">
    <source>
        <dbReference type="EMBL" id="XFO69602.1"/>
    </source>
</evidence>
<evidence type="ECO:0000259" key="1">
    <source>
        <dbReference type="Pfam" id="PF22763"/>
    </source>
</evidence>
<gene>
    <name evidence="2" type="ORF">SPSIL_058360</name>
</gene>
<name>A0ABZ3IVA9_9FIRM</name>
<keyword evidence="3" id="KW-1185">Reference proteome</keyword>
<evidence type="ECO:0000313" key="3">
    <source>
        <dbReference type="Proteomes" id="UP000216752"/>
    </source>
</evidence>
<dbReference type="RefSeq" id="WP_094607160.1">
    <property type="nucleotide sequence ID" value="NZ_CP155573.1"/>
</dbReference>
<dbReference type="Pfam" id="PF13148">
    <property type="entry name" value="DUF3987"/>
    <property type="match status" value="1"/>
</dbReference>
<reference evidence="2" key="1">
    <citation type="submission" date="2024-05" db="EMBL/GenBank/DDBJ databases">
        <title>Isolation and characterization of Sporomusa carbonis sp. nov., a carboxydotrophic hydrogenogen in the genus of Sporomusa isolated from a charcoal burning pile.</title>
        <authorList>
            <person name="Boeer T."/>
            <person name="Rosenbaum F."/>
            <person name="Eysell L."/>
            <person name="Mueller V."/>
            <person name="Daniel R."/>
            <person name="Poehlein A."/>
        </authorList>
    </citation>
    <scope>NUCLEOTIDE SEQUENCE [LARGE SCALE GENOMIC DNA]</scope>
    <source>
        <strain evidence="2">DSM 10669</strain>
    </source>
</reference>
<dbReference type="InterPro" id="IPR025048">
    <property type="entry name" value="DUF3987"/>
</dbReference>
<dbReference type="Proteomes" id="UP000216752">
    <property type="component" value="Chromosome"/>
</dbReference>
<protein>
    <recommendedName>
        <fullName evidence="1">NrS-1 polymerase-like HBD domain-containing protein</fullName>
    </recommendedName>
</protein>
<dbReference type="Pfam" id="PF22763">
    <property type="entry name" value="NrS1-1_pol-like_HBD"/>
    <property type="match status" value="1"/>
</dbReference>
<dbReference type="InterPro" id="IPR054468">
    <property type="entry name" value="NrSPol-like_HBD"/>
</dbReference>
<sequence length="899" mass="101547">MAEPAKQFSLNITAIPEELQALKQWVAWRAIWNEERKKWDKQPVNPYNGRLAATNNPGSWGKIHAAIKHYERNGLAGIGFVFTKDDPYIGIDIDKCVNESRELSSVAKEIVDEIQSYTEYSPSGRGVHIIVKGTMPEQGNRNDKVGLEMYSFGRYFTFTGTHIEGTLATVEERSEAIKRIHTKYIEKDNGPSINRMPRPEITLSDRDLIEKAISAKGGERFSQLWKGDTSDYGGDHSRADQALCCMLAFWTGGDYGRIDSLFRQSGLYREKWDKRHYGNGDTYGQRTIQQALSRTREYYEPGQKNEHRAAQVYREDRAGVTVVDGVFKPVTELAPEFEPEAWEEPIPFSEYELPGFPLEVFPQWLQDHVRAVARSTLSPIDLAANTALGVISVATARKIDIRVHDSWREPLNIWLMPLLPPSEMKSPVVKQYAKVVYDFESELHEKIGAEVEQSIQTYDYMKKKLEAIKMAAAKAAAGVGQKNQKTKSELEYRHEIEELAEDIRTFQVKVYPKLLVGDVTAERLAGIIAEQGERIGILSPEGGLIFKLFSRYSKNGDVNLEVYLSSYTGEPYTVDRAGGKCLRLRRPALTMLAVAQPAVLQGLAGKKEYAEYRGKGLLGRFLYSIPKPAVGSRIFSDSFYAIPESIQSEYERRINALLQIDTGGVTALMQLELEAQHEFISFRKRLEPKLAANGEMAVAPDWGGKLHGQCIRLAGILHMIYHAGQGDSWKTPITLLTMKKAIKLCEDYYFHHALAAFSLMGESIKTSPAKIVLEYILSCGESTFTQRDLYRKFRGRVQTVKEMEEILAVLEEREYIHKLPTKKGTGRKSVVYEITPIRTKWTICQNDDEARNGAGSGVLTNQDKIEVDFGQNQSSSNIVKMSKTSKENEHDFSIREGEI</sequence>
<organism evidence="2 3">
    <name type="scientific">Sporomusa silvacetica DSM 10669</name>
    <dbReference type="NCBI Taxonomy" id="1123289"/>
    <lineage>
        <taxon>Bacteria</taxon>
        <taxon>Bacillati</taxon>
        <taxon>Bacillota</taxon>
        <taxon>Negativicutes</taxon>
        <taxon>Selenomonadales</taxon>
        <taxon>Sporomusaceae</taxon>
        <taxon>Sporomusa</taxon>
    </lineage>
</organism>
<dbReference type="EMBL" id="CP155573">
    <property type="protein sequence ID" value="XFO69602.1"/>
    <property type="molecule type" value="Genomic_DNA"/>
</dbReference>
<feature type="domain" description="NrS-1 polymerase-like HBD" evidence="1">
    <location>
        <begin position="236"/>
        <end position="301"/>
    </location>
</feature>
<proteinExistence type="predicted"/>
<accession>A0ABZ3IVA9</accession>